<dbReference type="InterPro" id="IPR004872">
    <property type="entry name" value="Lipoprotein_NlpA"/>
</dbReference>
<evidence type="ECO:0000256" key="2">
    <source>
        <dbReference type="ARBA" id="ARBA00022729"/>
    </source>
</evidence>
<dbReference type="GO" id="GO:0016020">
    <property type="term" value="C:membrane"/>
    <property type="evidence" value="ECO:0007669"/>
    <property type="project" value="UniProtKB-SubCell"/>
</dbReference>
<protein>
    <recommendedName>
        <fullName evidence="6">Lipoprotein</fullName>
    </recommendedName>
</protein>
<dbReference type="SUPFAM" id="SSF53850">
    <property type="entry name" value="Periplasmic binding protein-like II"/>
    <property type="match status" value="1"/>
</dbReference>
<accession>K9ERT1</accession>
<dbReference type="EMBL" id="AGXA01000017">
    <property type="protein sequence ID" value="EKU93667.1"/>
    <property type="molecule type" value="Genomic_DNA"/>
</dbReference>
<dbReference type="PIRSF" id="PIRSF002854">
    <property type="entry name" value="MetQ"/>
    <property type="match status" value="1"/>
</dbReference>
<evidence type="ECO:0000256" key="4">
    <source>
        <dbReference type="ARBA" id="ARBA00023139"/>
    </source>
</evidence>
<feature type="lipid moiety-binding region" description="S-diacylglycerol cysteine" evidence="7">
    <location>
        <position position="22"/>
    </location>
</feature>
<sequence>MSYKKLLLTLVSAGSLFALSGCGSQADEVVRVGVIGEDHEDWEFVQDKVADQGIDLELVTFSDYSQPNRALDDGDIDLNAFQHRIFLDNFNEEFGTNIVPIADTAIAPLGIYSEEVQDVSEIGEGAEIAIPNDVTNGGRALVLLQSAGLIEVDPDAGILPSTDDITDNPLNLEITELDASQTARSIGDVTAAVINSGIAVDAGYIPDEDAVFLEPVDENSEPYINVIAANEGDERESFDIIVDAYQSEDTLEVINEASEDSVIVVWAEDGYEFSE</sequence>
<gene>
    <name evidence="9" type="ORF">HMPREF9698_00784</name>
</gene>
<dbReference type="OrthoDB" id="9812878at2"/>
<feature type="chain" id="PRO_5038498230" description="Lipoprotein" evidence="8">
    <location>
        <begin position="21"/>
        <end position="275"/>
    </location>
</feature>
<evidence type="ECO:0000256" key="7">
    <source>
        <dbReference type="PIRSR" id="PIRSR002854-1"/>
    </source>
</evidence>
<comment type="caution">
    <text evidence="9">The sequence shown here is derived from an EMBL/GenBank/DDBJ whole genome shotgun (WGS) entry which is preliminary data.</text>
</comment>
<keyword evidence="4" id="KW-0564">Palmitate</keyword>
<dbReference type="AlphaFoldDB" id="K9ERT1"/>
<name>K9ERT1_9LACT</name>
<dbReference type="PATRIC" id="fig|883081.3.peg.781"/>
<reference evidence="9 10" key="1">
    <citation type="submission" date="2012-09" db="EMBL/GenBank/DDBJ databases">
        <title>The Genome Sequence of Alloiococcus otitis ATCC 51267.</title>
        <authorList>
            <consortium name="The Broad Institute Genome Sequencing Platform"/>
            <person name="Earl A."/>
            <person name="Ward D."/>
            <person name="Feldgarden M."/>
            <person name="Gevers D."/>
            <person name="Huys G."/>
            <person name="Walker B."/>
            <person name="Young S.K."/>
            <person name="Zeng Q."/>
            <person name="Gargeya S."/>
            <person name="Fitzgerald M."/>
            <person name="Haas B."/>
            <person name="Abouelleil A."/>
            <person name="Alvarado L."/>
            <person name="Arachchi H.M."/>
            <person name="Berlin A.M."/>
            <person name="Chapman S.B."/>
            <person name="Goldberg J."/>
            <person name="Griggs A."/>
            <person name="Gujja S."/>
            <person name="Hansen M."/>
            <person name="Howarth C."/>
            <person name="Imamovic A."/>
            <person name="Larimer J."/>
            <person name="McCowen C."/>
            <person name="Montmayeur A."/>
            <person name="Murphy C."/>
            <person name="Neiman D."/>
            <person name="Pearson M."/>
            <person name="Priest M."/>
            <person name="Roberts A."/>
            <person name="Saif S."/>
            <person name="Shea T."/>
            <person name="Sisk P."/>
            <person name="Sykes S."/>
            <person name="Wortman J."/>
            <person name="Nusbaum C."/>
            <person name="Birren B."/>
        </authorList>
    </citation>
    <scope>NUCLEOTIDE SEQUENCE [LARGE SCALE GENOMIC DNA]</scope>
    <source>
        <strain evidence="9 10">ATCC 51267</strain>
    </source>
</reference>
<feature type="signal peptide" evidence="8">
    <location>
        <begin position="1"/>
        <end position="20"/>
    </location>
</feature>
<dbReference type="STRING" id="883081.HMPREF9698_00784"/>
<dbReference type="eggNOG" id="COG1464">
    <property type="taxonomic scope" value="Bacteria"/>
</dbReference>
<keyword evidence="10" id="KW-1185">Reference proteome</keyword>
<dbReference type="Proteomes" id="UP000009875">
    <property type="component" value="Unassembled WGS sequence"/>
</dbReference>
<evidence type="ECO:0000256" key="8">
    <source>
        <dbReference type="SAM" id="SignalP"/>
    </source>
</evidence>
<organism evidence="9 10">
    <name type="scientific">Alloiococcus otitis ATCC 51267</name>
    <dbReference type="NCBI Taxonomy" id="883081"/>
    <lineage>
        <taxon>Bacteria</taxon>
        <taxon>Bacillati</taxon>
        <taxon>Bacillota</taxon>
        <taxon>Bacilli</taxon>
        <taxon>Lactobacillales</taxon>
        <taxon>Carnobacteriaceae</taxon>
        <taxon>Alloiococcus</taxon>
    </lineage>
</organism>
<dbReference type="PROSITE" id="PS51257">
    <property type="entry name" value="PROKAR_LIPOPROTEIN"/>
    <property type="match status" value="1"/>
</dbReference>
<dbReference type="Gene3D" id="3.40.190.10">
    <property type="entry name" value="Periplasmic binding protein-like II"/>
    <property type="match status" value="2"/>
</dbReference>
<dbReference type="PANTHER" id="PTHR30429">
    <property type="entry name" value="D-METHIONINE-BINDING LIPOPROTEIN METQ"/>
    <property type="match status" value="1"/>
</dbReference>
<dbReference type="PANTHER" id="PTHR30429:SF3">
    <property type="entry name" value="LIPOPROTEIN"/>
    <property type="match status" value="1"/>
</dbReference>
<keyword evidence="2 8" id="KW-0732">Signal</keyword>
<evidence type="ECO:0000256" key="1">
    <source>
        <dbReference type="ARBA" id="ARBA00004635"/>
    </source>
</evidence>
<comment type="similarity">
    <text evidence="6">Belongs to the nlpA lipoprotein family.</text>
</comment>
<dbReference type="Pfam" id="PF03180">
    <property type="entry name" value="Lipoprotein_9"/>
    <property type="match status" value="1"/>
</dbReference>
<evidence type="ECO:0000313" key="10">
    <source>
        <dbReference type="Proteomes" id="UP000009875"/>
    </source>
</evidence>
<comment type="subcellular location">
    <subcellularLocation>
        <location evidence="1">Membrane</location>
        <topology evidence="1">Lipid-anchor</topology>
    </subcellularLocation>
</comment>
<dbReference type="HOGENOM" id="CLU_067080_1_0_9"/>
<keyword evidence="3" id="KW-0472">Membrane</keyword>
<evidence type="ECO:0000256" key="6">
    <source>
        <dbReference type="PIRNR" id="PIRNR002854"/>
    </source>
</evidence>
<dbReference type="RefSeq" id="WP_003777578.1">
    <property type="nucleotide sequence ID" value="NZ_JH992958.1"/>
</dbReference>
<evidence type="ECO:0000313" key="9">
    <source>
        <dbReference type="EMBL" id="EKU93667.1"/>
    </source>
</evidence>
<keyword evidence="5 6" id="KW-0449">Lipoprotein</keyword>
<proteinExistence type="inferred from homology"/>
<evidence type="ECO:0000256" key="3">
    <source>
        <dbReference type="ARBA" id="ARBA00023136"/>
    </source>
</evidence>
<evidence type="ECO:0000256" key="5">
    <source>
        <dbReference type="ARBA" id="ARBA00023288"/>
    </source>
</evidence>